<dbReference type="InterPro" id="IPR001806">
    <property type="entry name" value="Small_GTPase"/>
</dbReference>
<keyword evidence="5" id="KW-0636">Prenylation</keyword>
<reference evidence="7" key="1">
    <citation type="submission" date="2014-05" db="EMBL/GenBank/DDBJ databases">
        <authorList>
            <person name="Chronopoulou M."/>
        </authorList>
    </citation>
    <scope>NUCLEOTIDE SEQUENCE</scope>
    <source>
        <tissue evidence="7">Whole organism</tissue>
    </source>
</reference>
<dbReference type="PROSITE" id="PS51421">
    <property type="entry name" value="RAS"/>
    <property type="match status" value="1"/>
</dbReference>
<feature type="region of interest" description="Disordered" evidence="6">
    <location>
        <begin position="27"/>
        <end position="54"/>
    </location>
</feature>
<dbReference type="NCBIfam" id="TIGR00231">
    <property type="entry name" value="small_GTP"/>
    <property type="match status" value="1"/>
</dbReference>
<organism evidence="7">
    <name type="scientific">Lepeophtheirus salmonis</name>
    <name type="common">Salmon louse</name>
    <name type="synonym">Caligus salmonis</name>
    <dbReference type="NCBI Taxonomy" id="72036"/>
    <lineage>
        <taxon>Eukaryota</taxon>
        <taxon>Metazoa</taxon>
        <taxon>Ecdysozoa</taxon>
        <taxon>Arthropoda</taxon>
        <taxon>Crustacea</taxon>
        <taxon>Multicrustacea</taxon>
        <taxon>Hexanauplia</taxon>
        <taxon>Copepoda</taxon>
        <taxon>Siphonostomatoida</taxon>
        <taxon>Caligidae</taxon>
        <taxon>Lepeophtheirus</taxon>
    </lineage>
</organism>
<dbReference type="PANTHER" id="PTHR47980">
    <property type="entry name" value="LD44762P"/>
    <property type="match status" value="1"/>
</dbReference>
<dbReference type="OrthoDB" id="10254700at2759"/>
<keyword evidence="2" id="KW-0547">Nucleotide-binding</keyword>
<dbReference type="SMART" id="SM00174">
    <property type="entry name" value="RHO"/>
    <property type="match status" value="1"/>
</dbReference>
<dbReference type="InterPro" id="IPR050305">
    <property type="entry name" value="Small_GTPase_Rab"/>
</dbReference>
<evidence type="ECO:0000256" key="6">
    <source>
        <dbReference type="SAM" id="MobiDB-lite"/>
    </source>
</evidence>
<proteinExistence type="inferred from homology"/>
<keyword evidence="3" id="KW-0342">GTP-binding</keyword>
<dbReference type="AlphaFoldDB" id="A0A0K2U4A7"/>
<dbReference type="InterPro" id="IPR005225">
    <property type="entry name" value="Small_GTP-bd"/>
</dbReference>
<dbReference type="SUPFAM" id="SSF52540">
    <property type="entry name" value="P-loop containing nucleoside triphosphate hydrolases"/>
    <property type="match status" value="1"/>
</dbReference>
<feature type="compositionally biased region" description="Basic residues" evidence="6">
    <location>
        <begin position="290"/>
        <end position="304"/>
    </location>
</feature>
<dbReference type="EMBL" id="HACA01015484">
    <property type="protein sequence ID" value="CDW32845.1"/>
    <property type="molecule type" value="Transcribed_RNA"/>
</dbReference>
<dbReference type="SMART" id="SM00173">
    <property type="entry name" value="RAS"/>
    <property type="match status" value="1"/>
</dbReference>
<dbReference type="GO" id="GO:0003924">
    <property type="term" value="F:GTPase activity"/>
    <property type="evidence" value="ECO:0007669"/>
    <property type="project" value="InterPro"/>
</dbReference>
<feature type="region of interest" description="Disordered" evidence="6">
    <location>
        <begin position="231"/>
        <end position="323"/>
    </location>
</feature>
<evidence type="ECO:0000256" key="1">
    <source>
        <dbReference type="ARBA" id="ARBA00006270"/>
    </source>
</evidence>
<dbReference type="Gene3D" id="3.40.50.300">
    <property type="entry name" value="P-loop containing nucleotide triphosphate hydrolases"/>
    <property type="match status" value="1"/>
</dbReference>
<evidence type="ECO:0000313" key="7">
    <source>
        <dbReference type="EMBL" id="CDW32845.1"/>
    </source>
</evidence>
<dbReference type="FunFam" id="3.40.50.300:FF:001447">
    <property type="entry name" value="Ras-related protein Rab-1B"/>
    <property type="match status" value="1"/>
</dbReference>
<dbReference type="SMART" id="SM00176">
    <property type="entry name" value="RAN"/>
    <property type="match status" value="1"/>
</dbReference>
<comment type="similarity">
    <text evidence="1">Belongs to the small GTPase superfamily. Rab family.</text>
</comment>
<evidence type="ECO:0000256" key="4">
    <source>
        <dbReference type="ARBA" id="ARBA00023288"/>
    </source>
</evidence>
<evidence type="ECO:0000256" key="5">
    <source>
        <dbReference type="ARBA" id="ARBA00023289"/>
    </source>
</evidence>
<keyword evidence="4" id="KW-0449">Lipoprotein</keyword>
<sequence>MPFDKLEFYIIIFYVAAIWSVKRKMSDLPPKAPPKKSSSQTASQEEEEEDESYRVPRASKYDVLLKYLLVGDSYTGKTTLLNRFVDDAFIPQFNTTIGIDFKMKIIKCNRSRVKLQIWDSAGDERYSGQSVMFYREVAVVFYCFDVSDKRTFNRLDRWIDCIDNTVKTKDLIQVLVACKCDTPSSFRQVSKDEAQTLAINKKFYYFETDSKEGLGIDEMFDDVTGKVLGRREQNRSCDESSSSLADTRESSLEPPPRRRGRSISPAPGDNPFANRRGKNVSRSFRDWGKKSGKNLRNSFRKSFTKPKNEPETPKESNSSCKVS</sequence>
<dbReference type="PRINTS" id="PR00449">
    <property type="entry name" value="RASTRNSFRMNG"/>
</dbReference>
<dbReference type="GO" id="GO:0005525">
    <property type="term" value="F:GTP binding"/>
    <property type="evidence" value="ECO:0007669"/>
    <property type="project" value="UniProtKB-KW"/>
</dbReference>
<name>A0A0K2U4A7_LEPSM</name>
<evidence type="ECO:0000256" key="3">
    <source>
        <dbReference type="ARBA" id="ARBA00023134"/>
    </source>
</evidence>
<accession>A0A0K2U4A7</accession>
<dbReference type="Pfam" id="PF00071">
    <property type="entry name" value="Ras"/>
    <property type="match status" value="1"/>
</dbReference>
<evidence type="ECO:0000256" key="2">
    <source>
        <dbReference type="ARBA" id="ARBA00022741"/>
    </source>
</evidence>
<dbReference type="SMART" id="SM00175">
    <property type="entry name" value="RAB"/>
    <property type="match status" value="1"/>
</dbReference>
<dbReference type="CDD" id="cd00154">
    <property type="entry name" value="Rab"/>
    <property type="match status" value="1"/>
</dbReference>
<dbReference type="InterPro" id="IPR027417">
    <property type="entry name" value="P-loop_NTPase"/>
</dbReference>
<protein>
    <submittedName>
        <fullName evidence="7">Rasrelated protein Rab10like [Metaseiulus occidentalis]</fullName>
    </submittedName>
</protein>
<dbReference type="PROSITE" id="PS51419">
    <property type="entry name" value="RAB"/>
    <property type="match status" value="1"/>
</dbReference>